<keyword evidence="2" id="KW-1133">Transmembrane helix</keyword>
<feature type="compositionally biased region" description="Basic and acidic residues" evidence="1">
    <location>
        <begin position="1"/>
        <end position="13"/>
    </location>
</feature>
<evidence type="ECO:0000313" key="5">
    <source>
        <dbReference type="Proteomes" id="UP001520140"/>
    </source>
</evidence>
<dbReference type="Pfam" id="PF07331">
    <property type="entry name" value="TctB"/>
    <property type="match status" value="1"/>
</dbReference>
<accession>A0ABS7NR34</accession>
<evidence type="ECO:0000256" key="2">
    <source>
        <dbReference type="SAM" id="Phobius"/>
    </source>
</evidence>
<proteinExistence type="predicted"/>
<feature type="transmembrane region" description="Helical" evidence="2">
    <location>
        <begin position="92"/>
        <end position="112"/>
    </location>
</feature>
<feature type="transmembrane region" description="Helical" evidence="2">
    <location>
        <begin position="138"/>
        <end position="163"/>
    </location>
</feature>
<gene>
    <name evidence="4" type="ORF">HQ605_06470</name>
</gene>
<keyword evidence="5" id="KW-1185">Reference proteome</keyword>
<reference evidence="4 5" key="1">
    <citation type="submission" date="2020-06" db="EMBL/GenBank/DDBJ databases">
        <title>Taxonomy, biology and ecology of Rhodococcus bacteria occurring in California pistachio and other woody hosts as revealed by genome sequence analyses.</title>
        <authorList>
            <person name="Gai Y."/>
            <person name="Riely B."/>
        </authorList>
    </citation>
    <scope>NUCLEOTIDE SEQUENCE [LARGE SCALE GENOMIC DNA]</scope>
    <source>
        <strain evidence="4 5">BP-284</strain>
    </source>
</reference>
<feature type="domain" description="DUF1468" evidence="3">
    <location>
        <begin position="59"/>
        <end position="201"/>
    </location>
</feature>
<comment type="caution">
    <text evidence="4">The sequence shown here is derived from an EMBL/GenBank/DDBJ whole genome shotgun (WGS) entry which is preliminary data.</text>
</comment>
<dbReference type="InterPro" id="IPR009936">
    <property type="entry name" value="DUF1468"/>
</dbReference>
<name>A0ABS7NR34_9NOCA</name>
<sequence>MDRRVRDRRRVRDVPAGAGRSGRVDPDRAGARVTATVNRPPEPGDTSARRPRDLAQFGVCAVLVVVGVFLLVDAMNLTAEFAKVDPVGPKLFPIVIGTGLLLCAVALAIATLRGSQVEPESGEDVDVSSPADWKTVGLLVGLFVATIALVDVLGWVIMGALLFGGAATILGNRHWVRNLVIGLVLSLVSFYAFYVGLGIPLSAGILDGIL</sequence>
<feature type="transmembrane region" description="Helical" evidence="2">
    <location>
        <begin position="175"/>
        <end position="197"/>
    </location>
</feature>
<evidence type="ECO:0000256" key="1">
    <source>
        <dbReference type="SAM" id="MobiDB-lite"/>
    </source>
</evidence>
<keyword evidence="2" id="KW-0812">Transmembrane</keyword>
<evidence type="ECO:0000259" key="3">
    <source>
        <dbReference type="Pfam" id="PF07331"/>
    </source>
</evidence>
<organism evidence="4 5">
    <name type="scientific">Rhodococcoides kroppenstedtii</name>
    <dbReference type="NCBI Taxonomy" id="293050"/>
    <lineage>
        <taxon>Bacteria</taxon>
        <taxon>Bacillati</taxon>
        <taxon>Actinomycetota</taxon>
        <taxon>Actinomycetes</taxon>
        <taxon>Mycobacteriales</taxon>
        <taxon>Nocardiaceae</taxon>
        <taxon>Rhodococcoides</taxon>
    </lineage>
</organism>
<evidence type="ECO:0000313" key="4">
    <source>
        <dbReference type="EMBL" id="MBY6320456.1"/>
    </source>
</evidence>
<protein>
    <submittedName>
        <fullName evidence="4">Tripartite tricarboxylate transporter TctB family protein</fullName>
    </submittedName>
</protein>
<dbReference type="Proteomes" id="UP001520140">
    <property type="component" value="Unassembled WGS sequence"/>
</dbReference>
<dbReference type="EMBL" id="JABUKG010000005">
    <property type="protein sequence ID" value="MBY6320456.1"/>
    <property type="molecule type" value="Genomic_DNA"/>
</dbReference>
<feature type="region of interest" description="Disordered" evidence="1">
    <location>
        <begin position="1"/>
        <end position="50"/>
    </location>
</feature>
<feature type="transmembrane region" description="Helical" evidence="2">
    <location>
        <begin position="54"/>
        <end position="72"/>
    </location>
</feature>
<keyword evidence="2" id="KW-0472">Membrane</keyword>